<evidence type="ECO:0000313" key="6">
    <source>
        <dbReference type="EMBL" id="MDR6291879.1"/>
    </source>
</evidence>
<dbReference type="Pfam" id="PF01925">
    <property type="entry name" value="TauE"/>
    <property type="match status" value="1"/>
</dbReference>
<dbReference type="InterPro" id="IPR002781">
    <property type="entry name" value="TM_pro_TauE-like"/>
</dbReference>
<reference evidence="6 7" key="1">
    <citation type="submission" date="2023-07" db="EMBL/GenBank/DDBJ databases">
        <title>Sorghum-associated microbial communities from plants grown in Nebraska, USA.</title>
        <authorList>
            <person name="Schachtman D."/>
        </authorList>
    </citation>
    <scope>NUCLEOTIDE SEQUENCE [LARGE SCALE GENOMIC DNA]</scope>
    <source>
        <strain evidence="6 7">584</strain>
    </source>
</reference>
<protein>
    <recommendedName>
        <fullName evidence="5">Probable membrane transporter protein</fullName>
    </recommendedName>
</protein>
<evidence type="ECO:0000256" key="3">
    <source>
        <dbReference type="ARBA" id="ARBA00022989"/>
    </source>
</evidence>
<organism evidence="6 7">
    <name type="scientific">Inquilinus ginsengisoli</name>
    <dbReference type="NCBI Taxonomy" id="363840"/>
    <lineage>
        <taxon>Bacteria</taxon>
        <taxon>Pseudomonadati</taxon>
        <taxon>Pseudomonadota</taxon>
        <taxon>Alphaproteobacteria</taxon>
        <taxon>Rhodospirillales</taxon>
        <taxon>Rhodospirillaceae</taxon>
        <taxon>Inquilinus</taxon>
    </lineage>
</organism>
<feature type="transmembrane region" description="Helical" evidence="5">
    <location>
        <begin position="163"/>
        <end position="186"/>
    </location>
</feature>
<evidence type="ECO:0000313" key="7">
    <source>
        <dbReference type="Proteomes" id="UP001262410"/>
    </source>
</evidence>
<feature type="transmembrane region" description="Helical" evidence="5">
    <location>
        <begin position="29"/>
        <end position="50"/>
    </location>
</feature>
<gene>
    <name evidence="6" type="ORF">E9232_004417</name>
</gene>
<feature type="transmembrane region" description="Helical" evidence="5">
    <location>
        <begin position="92"/>
        <end position="113"/>
    </location>
</feature>
<dbReference type="PANTHER" id="PTHR43701">
    <property type="entry name" value="MEMBRANE TRANSPORTER PROTEIN MJ0441-RELATED"/>
    <property type="match status" value="1"/>
</dbReference>
<comment type="similarity">
    <text evidence="5">Belongs to the 4-toluene sulfonate uptake permease (TSUP) (TC 2.A.102) family.</text>
</comment>
<keyword evidence="2 5" id="KW-0812">Transmembrane</keyword>
<keyword evidence="5" id="KW-1003">Cell membrane</keyword>
<evidence type="ECO:0000256" key="2">
    <source>
        <dbReference type="ARBA" id="ARBA00022692"/>
    </source>
</evidence>
<dbReference type="Proteomes" id="UP001262410">
    <property type="component" value="Unassembled WGS sequence"/>
</dbReference>
<accession>A0ABU1JTD2</accession>
<feature type="transmembrane region" description="Helical" evidence="5">
    <location>
        <begin position="133"/>
        <end position="151"/>
    </location>
</feature>
<dbReference type="EMBL" id="JAVDPW010000008">
    <property type="protein sequence ID" value="MDR6291879.1"/>
    <property type="molecule type" value="Genomic_DNA"/>
</dbReference>
<comment type="caution">
    <text evidence="6">The sequence shown here is derived from an EMBL/GenBank/DDBJ whole genome shotgun (WGS) entry which is preliminary data.</text>
</comment>
<evidence type="ECO:0000256" key="4">
    <source>
        <dbReference type="ARBA" id="ARBA00023136"/>
    </source>
</evidence>
<proteinExistence type="inferred from homology"/>
<dbReference type="RefSeq" id="WP_309797482.1">
    <property type="nucleotide sequence ID" value="NZ_JAVDPW010000008.1"/>
</dbReference>
<dbReference type="InterPro" id="IPR051598">
    <property type="entry name" value="TSUP/Inactive_protease-like"/>
</dbReference>
<feature type="transmembrane region" description="Helical" evidence="5">
    <location>
        <begin position="266"/>
        <end position="284"/>
    </location>
</feature>
<sequence length="288" mass="29724">MVARAEVDRSVQPPAKPLEPGFSGWRTTALALACALVIGGAGGLIGLGGGEFRLPILVGLLGFAARAAVPMNQILSLVTLTTAFAMRWHHGLLVGVGDFAPAVAALGVAGMTAAYMSARLISMVSDHRLERSIAILLMAIGLLLVGEHLLPEGIPALVPREPYWQIPAGLALGLCIGTISTFLGVAGGELLIPTLVFVFGADIHTAGSATLFISIPTICAGLWRYGRLGLLPRRRTLFRIGLPMGAESLVGAAAGGALAGSAPAEILKLLLGGILVAAALRAFWKRHP</sequence>
<feature type="transmembrane region" description="Helical" evidence="5">
    <location>
        <begin position="206"/>
        <end position="225"/>
    </location>
</feature>
<evidence type="ECO:0000256" key="1">
    <source>
        <dbReference type="ARBA" id="ARBA00004141"/>
    </source>
</evidence>
<name>A0ABU1JTD2_9PROT</name>
<feature type="transmembrane region" description="Helical" evidence="5">
    <location>
        <begin position="237"/>
        <end position="260"/>
    </location>
</feature>
<dbReference type="PANTHER" id="PTHR43701:SF2">
    <property type="entry name" value="MEMBRANE TRANSPORTER PROTEIN YJNA-RELATED"/>
    <property type="match status" value="1"/>
</dbReference>
<evidence type="ECO:0000256" key="5">
    <source>
        <dbReference type="RuleBase" id="RU363041"/>
    </source>
</evidence>
<keyword evidence="4 5" id="KW-0472">Membrane</keyword>
<comment type="subcellular location">
    <subcellularLocation>
        <location evidence="5">Cell membrane</location>
        <topology evidence="5">Multi-pass membrane protein</topology>
    </subcellularLocation>
    <subcellularLocation>
        <location evidence="1">Membrane</location>
        <topology evidence="1">Multi-pass membrane protein</topology>
    </subcellularLocation>
</comment>
<keyword evidence="7" id="KW-1185">Reference proteome</keyword>
<keyword evidence="3 5" id="KW-1133">Transmembrane helix</keyword>
<feature type="transmembrane region" description="Helical" evidence="5">
    <location>
        <begin position="56"/>
        <end position="80"/>
    </location>
</feature>